<reference evidence="1 2" key="1">
    <citation type="journal article" date="2019" name="Nat. Ecol. Evol.">
        <title>Megaphylogeny resolves global patterns of mushroom evolution.</title>
        <authorList>
            <person name="Varga T."/>
            <person name="Krizsan K."/>
            <person name="Foldi C."/>
            <person name="Dima B."/>
            <person name="Sanchez-Garcia M."/>
            <person name="Sanchez-Ramirez S."/>
            <person name="Szollosi G.J."/>
            <person name="Szarkandi J.G."/>
            <person name="Papp V."/>
            <person name="Albert L."/>
            <person name="Andreopoulos W."/>
            <person name="Angelini C."/>
            <person name="Antonin V."/>
            <person name="Barry K.W."/>
            <person name="Bougher N.L."/>
            <person name="Buchanan P."/>
            <person name="Buyck B."/>
            <person name="Bense V."/>
            <person name="Catcheside P."/>
            <person name="Chovatia M."/>
            <person name="Cooper J."/>
            <person name="Damon W."/>
            <person name="Desjardin D."/>
            <person name="Finy P."/>
            <person name="Geml J."/>
            <person name="Haridas S."/>
            <person name="Hughes K."/>
            <person name="Justo A."/>
            <person name="Karasinski D."/>
            <person name="Kautmanova I."/>
            <person name="Kiss B."/>
            <person name="Kocsube S."/>
            <person name="Kotiranta H."/>
            <person name="LaButti K.M."/>
            <person name="Lechner B.E."/>
            <person name="Liimatainen K."/>
            <person name="Lipzen A."/>
            <person name="Lukacs Z."/>
            <person name="Mihaltcheva S."/>
            <person name="Morgado L.N."/>
            <person name="Niskanen T."/>
            <person name="Noordeloos M.E."/>
            <person name="Ohm R.A."/>
            <person name="Ortiz-Santana B."/>
            <person name="Ovrebo C."/>
            <person name="Racz N."/>
            <person name="Riley R."/>
            <person name="Savchenko A."/>
            <person name="Shiryaev A."/>
            <person name="Soop K."/>
            <person name="Spirin V."/>
            <person name="Szebenyi C."/>
            <person name="Tomsovsky M."/>
            <person name="Tulloss R.E."/>
            <person name="Uehling J."/>
            <person name="Grigoriev I.V."/>
            <person name="Vagvolgyi C."/>
            <person name="Papp T."/>
            <person name="Martin F.M."/>
            <person name="Miettinen O."/>
            <person name="Hibbett D.S."/>
            <person name="Nagy L.G."/>
        </authorList>
    </citation>
    <scope>NUCLEOTIDE SEQUENCE [LARGE SCALE GENOMIC DNA]</scope>
    <source>
        <strain evidence="1 2">NL-1719</strain>
    </source>
</reference>
<protein>
    <submittedName>
        <fullName evidence="1">Uncharacterized protein</fullName>
    </submittedName>
</protein>
<gene>
    <name evidence="1" type="ORF">BDN72DRAFT_566804</name>
</gene>
<evidence type="ECO:0000313" key="2">
    <source>
        <dbReference type="Proteomes" id="UP000308600"/>
    </source>
</evidence>
<accession>A0ACD3AX31</accession>
<proteinExistence type="predicted"/>
<name>A0ACD3AX31_9AGAR</name>
<dbReference type="EMBL" id="ML208318">
    <property type="protein sequence ID" value="TFK70157.1"/>
    <property type="molecule type" value="Genomic_DNA"/>
</dbReference>
<dbReference type="Proteomes" id="UP000308600">
    <property type="component" value="Unassembled WGS sequence"/>
</dbReference>
<keyword evidence="2" id="KW-1185">Reference proteome</keyword>
<evidence type="ECO:0000313" key="1">
    <source>
        <dbReference type="EMBL" id="TFK70157.1"/>
    </source>
</evidence>
<organism evidence="1 2">
    <name type="scientific">Pluteus cervinus</name>
    <dbReference type="NCBI Taxonomy" id="181527"/>
    <lineage>
        <taxon>Eukaryota</taxon>
        <taxon>Fungi</taxon>
        <taxon>Dikarya</taxon>
        <taxon>Basidiomycota</taxon>
        <taxon>Agaricomycotina</taxon>
        <taxon>Agaricomycetes</taxon>
        <taxon>Agaricomycetidae</taxon>
        <taxon>Agaricales</taxon>
        <taxon>Pluteineae</taxon>
        <taxon>Pluteaceae</taxon>
        <taxon>Pluteus</taxon>
    </lineage>
</organism>
<sequence>MTSTLGPLTMDEIVQAATVTVDTLEKLRYPCYLFGSAACALYRSTESWHRTPHDIDIVVLARKFEDVEDIKQTIALSSNRFVLKPSGNPRNTYQILYFKVPRPRVGPNRRRRRWGPRKECKVDILLPGTLDLPRIPVKRISWLINLPVAPFKTLILLKLFGWYERRVDRRVEMRARSRQDATDIVKLLNFVMLNCDVMDGGGEWCPSSLHERARDWVRLFIAQKPTTAGAWGFLGFDIEVRKAPTRSLEGIGNWDLIINVQ</sequence>